<sequence length="118" mass="13366">MEDMKANSKLSVAEMLQQVLKKWKKLVSAPRNSSEKTRGVPKGFLAVCAGEEMKRFVIPTTYLHHHAFRVLLGEAAEEFGFQQEGVLSLPCEVAAFERTLEMVQQEKKQGFCWGSYGR</sequence>
<reference evidence="2 3" key="1">
    <citation type="journal article" date="2014" name="Agronomy (Basel)">
        <title>A Draft Genome Sequence for Ensete ventricosum, the Drought-Tolerant Tree Against Hunger.</title>
        <authorList>
            <person name="Harrison J."/>
            <person name="Moore K.A."/>
            <person name="Paszkiewicz K."/>
            <person name="Jones T."/>
            <person name="Grant M."/>
            <person name="Ambacheew D."/>
            <person name="Muzemil S."/>
            <person name="Studholme D.J."/>
        </authorList>
    </citation>
    <scope>NUCLEOTIDE SEQUENCE [LARGE SCALE GENOMIC DNA]</scope>
</reference>
<name>A0A426X950_ENSVE</name>
<accession>A0A426X950</accession>
<dbReference type="GO" id="GO:0009733">
    <property type="term" value="P:response to auxin"/>
    <property type="evidence" value="ECO:0007669"/>
    <property type="project" value="InterPro"/>
</dbReference>
<comment type="similarity">
    <text evidence="1">Belongs to the ARG7 family.</text>
</comment>
<proteinExistence type="inferred from homology"/>
<evidence type="ECO:0000313" key="3">
    <source>
        <dbReference type="Proteomes" id="UP000287651"/>
    </source>
</evidence>
<dbReference type="Proteomes" id="UP000287651">
    <property type="component" value="Unassembled WGS sequence"/>
</dbReference>
<dbReference type="Pfam" id="PF02519">
    <property type="entry name" value="Auxin_inducible"/>
    <property type="match status" value="1"/>
</dbReference>
<gene>
    <name evidence="2" type="ORF">B296_00045662</name>
</gene>
<dbReference type="AlphaFoldDB" id="A0A426X950"/>
<evidence type="ECO:0000313" key="2">
    <source>
        <dbReference type="EMBL" id="RRT35968.1"/>
    </source>
</evidence>
<protein>
    <submittedName>
        <fullName evidence="2">Uncharacterized protein</fullName>
    </submittedName>
</protein>
<evidence type="ECO:0000256" key="1">
    <source>
        <dbReference type="ARBA" id="ARBA00006974"/>
    </source>
</evidence>
<organism evidence="2 3">
    <name type="scientific">Ensete ventricosum</name>
    <name type="common">Abyssinian banana</name>
    <name type="synonym">Musa ensete</name>
    <dbReference type="NCBI Taxonomy" id="4639"/>
    <lineage>
        <taxon>Eukaryota</taxon>
        <taxon>Viridiplantae</taxon>
        <taxon>Streptophyta</taxon>
        <taxon>Embryophyta</taxon>
        <taxon>Tracheophyta</taxon>
        <taxon>Spermatophyta</taxon>
        <taxon>Magnoliopsida</taxon>
        <taxon>Liliopsida</taxon>
        <taxon>Zingiberales</taxon>
        <taxon>Musaceae</taxon>
        <taxon>Ensete</taxon>
    </lineage>
</organism>
<dbReference type="InterPro" id="IPR003676">
    <property type="entry name" value="SAUR_fam"/>
</dbReference>
<dbReference type="PANTHER" id="PTHR31374:SF6">
    <property type="entry name" value="OS04G0608300 PROTEIN"/>
    <property type="match status" value="1"/>
</dbReference>
<comment type="caution">
    <text evidence="2">The sequence shown here is derived from an EMBL/GenBank/DDBJ whole genome shotgun (WGS) entry which is preliminary data.</text>
</comment>
<dbReference type="PANTHER" id="PTHR31374">
    <property type="entry name" value="AUXIN-INDUCED PROTEIN-LIKE-RELATED"/>
    <property type="match status" value="1"/>
</dbReference>
<dbReference type="EMBL" id="AMZH03024254">
    <property type="protein sequence ID" value="RRT35968.1"/>
    <property type="molecule type" value="Genomic_DNA"/>
</dbReference>